<organism evidence="3 4">
    <name type="scientific">Streptomyces olivaceiscleroticus</name>
    <dbReference type="NCBI Taxonomy" id="68245"/>
    <lineage>
        <taxon>Bacteria</taxon>
        <taxon>Bacillati</taxon>
        <taxon>Actinomycetota</taxon>
        <taxon>Actinomycetes</taxon>
        <taxon>Kitasatosporales</taxon>
        <taxon>Streptomycetaceae</taxon>
        <taxon>Streptomyces</taxon>
    </lineage>
</organism>
<feature type="transmembrane region" description="Helical" evidence="2">
    <location>
        <begin position="450"/>
        <end position="473"/>
    </location>
</feature>
<proteinExistence type="predicted"/>
<feature type="transmembrane region" description="Helical" evidence="2">
    <location>
        <begin position="258"/>
        <end position="278"/>
    </location>
</feature>
<name>A0ABN1ATG1_9ACTN</name>
<feature type="compositionally biased region" description="Low complexity" evidence="1">
    <location>
        <begin position="1"/>
        <end position="10"/>
    </location>
</feature>
<keyword evidence="2" id="KW-0812">Transmembrane</keyword>
<keyword evidence="2" id="KW-1133">Transmembrane helix</keyword>
<protein>
    <recommendedName>
        <fullName evidence="5">Secreted protein</fullName>
    </recommendedName>
</protein>
<dbReference type="Proteomes" id="UP001500909">
    <property type="component" value="Unassembled WGS sequence"/>
</dbReference>
<gene>
    <name evidence="3" type="ORF">GCM10010361_55400</name>
</gene>
<keyword evidence="4" id="KW-1185">Reference proteome</keyword>
<evidence type="ECO:0000313" key="4">
    <source>
        <dbReference type="Proteomes" id="UP001500909"/>
    </source>
</evidence>
<dbReference type="EMBL" id="BAAABY010000040">
    <property type="protein sequence ID" value="GAA0483459.1"/>
    <property type="molecule type" value="Genomic_DNA"/>
</dbReference>
<sequence>MSYPPTGSAAPPAPPPAPEPAATGTPAAEPPPPSGERAVWAEGLRRLRAAATTEPGRLRIIGAVLAALVVLFGALTAWQVTDRSAAASDVLESSQPLSRDAADIYRSLADADTTAAGGFLAGDRESAASRKRYTDDIATAARLLVRASANSQGSATAREEIERLNDGLPRYTGLVETARMYNRQGLPVGGAYLQYANDRMRTQLLPAARRLYVTETGRLDADHDDATAWPWVALAAGVLAVGGLGWAQRRTYLRTNRVFNRGLLIATTASAVALLWTVGGHTVARAGLDDSIEHGARSLRVLNEARIATLQARGDENLTLVARGGKVTGPDQRDFYEVEYAAGMRDLAGTGQGSDAAVGGKLREALALADDEAGRAPVRDALKNVREWQSRHAEARAENDRGDYQGALAKVIGTDRPTKESFDKVEAALQQALRHEQAQFRDAAEGGRRALTGLAGGAAVLAVLAAVGAVLGIGRRLSEYR</sequence>
<comment type="caution">
    <text evidence="3">The sequence shown here is derived from an EMBL/GenBank/DDBJ whole genome shotgun (WGS) entry which is preliminary data.</text>
</comment>
<feature type="transmembrane region" description="Helical" evidence="2">
    <location>
        <begin position="228"/>
        <end position="246"/>
    </location>
</feature>
<keyword evidence="2" id="KW-0472">Membrane</keyword>
<reference evidence="3 4" key="1">
    <citation type="journal article" date="2019" name="Int. J. Syst. Evol. Microbiol.">
        <title>The Global Catalogue of Microorganisms (GCM) 10K type strain sequencing project: providing services to taxonomists for standard genome sequencing and annotation.</title>
        <authorList>
            <consortium name="The Broad Institute Genomics Platform"/>
            <consortium name="The Broad Institute Genome Sequencing Center for Infectious Disease"/>
            <person name="Wu L."/>
            <person name="Ma J."/>
        </authorList>
    </citation>
    <scope>NUCLEOTIDE SEQUENCE [LARGE SCALE GENOMIC DNA]</scope>
    <source>
        <strain evidence="3 4">JCM 4805</strain>
    </source>
</reference>
<feature type="region of interest" description="Disordered" evidence="1">
    <location>
        <begin position="1"/>
        <end position="37"/>
    </location>
</feature>
<accession>A0ABN1ATG1</accession>
<evidence type="ECO:0000256" key="1">
    <source>
        <dbReference type="SAM" id="MobiDB-lite"/>
    </source>
</evidence>
<dbReference type="RefSeq" id="WP_346098008.1">
    <property type="nucleotide sequence ID" value="NZ_BAAABY010000040.1"/>
</dbReference>
<evidence type="ECO:0008006" key="5">
    <source>
        <dbReference type="Google" id="ProtNLM"/>
    </source>
</evidence>
<feature type="transmembrane region" description="Helical" evidence="2">
    <location>
        <begin position="58"/>
        <end position="78"/>
    </location>
</feature>
<evidence type="ECO:0000256" key="2">
    <source>
        <dbReference type="SAM" id="Phobius"/>
    </source>
</evidence>
<evidence type="ECO:0000313" key="3">
    <source>
        <dbReference type="EMBL" id="GAA0483459.1"/>
    </source>
</evidence>